<reference evidence="3" key="1">
    <citation type="submission" date="2016-10" db="EMBL/GenBank/DDBJ databases">
        <authorList>
            <person name="Varghese N."/>
            <person name="Submissions S."/>
        </authorList>
    </citation>
    <scope>NUCLEOTIDE SEQUENCE [LARGE SCALE GENOMIC DNA]</scope>
    <source>
        <strain evidence="3">DSM 44234</strain>
    </source>
</reference>
<dbReference type="SUPFAM" id="SSF56747">
    <property type="entry name" value="Prim-pol domain"/>
    <property type="match status" value="1"/>
</dbReference>
<name>A0A1H4WIM2_TSUTY</name>
<dbReference type="Pfam" id="PF13481">
    <property type="entry name" value="AAA_25"/>
    <property type="match status" value="1"/>
</dbReference>
<dbReference type="CDD" id="cd04859">
    <property type="entry name" value="Prim_Pol"/>
    <property type="match status" value="1"/>
</dbReference>
<dbReference type="Gene3D" id="3.40.50.300">
    <property type="entry name" value="P-loop containing nucleotide triphosphate hydrolases"/>
    <property type="match status" value="1"/>
</dbReference>
<dbReference type="EMBL" id="FNSA01000003">
    <property type="protein sequence ID" value="SEC93182.1"/>
    <property type="molecule type" value="Genomic_DNA"/>
</dbReference>
<gene>
    <name evidence="2" type="ORF">SAMN04489793_3574</name>
</gene>
<dbReference type="SUPFAM" id="SSF52540">
    <property type="entry name" value="P-loop containing nucleoside triphosphate hydrolases"/>
    <property type="match status" value="1"/>
</dbReference>
<dbReference type="Gene3D" id="1.10.10.10">
    <property type="entry name" value="Winged helix-like DNA-binding domain superfamily/Winged helix DNA-binding domain"/>
    <property type="match status" value="1"/>
</dbReference>
<dbReference type="SMART" id="SM00943">
    <property type="entry name" value="Prim-Pol"/>
    <property type="match status" value="1"/>
</dbReference>
<dbReference type="AlphaFoldDB" id="A0A1H4WIM2"/>
<dbReference type="SUPFAM" id="SSF46785">
    <property type="entry name" value="Winged helix' DNA-binding domain"/>
    <property type="match status" value="1"/>
</dbReference>
<evidence type="ECO:0000259" key="1">
    <source>
        <dbReference type="SMART" id="SM00943"/>
    </source>
</evidence>
<dbReference type="InterPro" id="IPR015330">
    <property type="entry name" value="DNA_primase/pol_bifunc_N"/>
</dbReference>
<dbReference type="InterPro" id="IPR036390">
    <property type="entry name" value="WH_DNA-bd_sf"/>
</dbReference>
<keyword evidence="3" id="KW-1185">Reference proteome</keyword>
<feature type="domain" description="DNA primase/polymerase bifunctional N-terminal" evidence="1">
    <location>
        <begin position="7"/>
        <end position="173"/>
    </location>
</feature>
<dbReference type="OrthoDB" id="9775547at2"/>
<organism evidence="2 3">
    <name type="scientific">Tsukamurella tyrosinosolvens</name>
    <dbReference type="NCBI Taxonomy" id="57704"/>
    <lineage>
        <taxon>Bacteria</taxon>
        <taxon>Bacillati</taxon>
        <taxon>Actinomycetota</taxon>
        <taxon>Actinomycetes</taxon>
        <taxon>Mycobacteriales</taxon>
        <taxon>Tsukamurellaceae</taxon>
        <taxon>Tsukamurella</taxon>
    </lineage>
</organism>
<dbReference type="InterPro" id="IPR027417">
    <property type="entry name" value="P-loop_NTPase"/>
</dbReference>
<accession>A0A1H4WIM2</accession>
<proteinExistence type="predicted"/>
<sequence length="703" mass="72998">MTVAHTVNRLLELDFHLLPLRPDSKAPFEAGWPDAPRMTAEAATEWVARGGGLGVNLGASRLVVLDAEDAAATDYLVKLGFAPTVATANSQDRQSEKFGGRHVYLRVPTGIDRELHTAPGFPVGDGGTLEVLAGRRFAVLPPTNLNSRSYAPIAGSPLDPGGAPMIQDAPDWLLEASVPAPAGAGPMVGKLAERPARETAGDSDEFDVVVDSIPWDAVVDGDARLSPSGADACGCPTYSWAGSANARSAVLHDCASVGSAAAVWSSTMKADLGLDTDHCSRLRLAAALRGHSIRESMDELAEQIGVEWPKRWSEPEPMILPDGVVPAGGVRVESTPNRAPLAAAVGGVDVPAAAARPALASVTPLPAIFTTQPTPSAALDLLASIRSAEWLDQQTFAPLVELVPGVVTEGCGLIVGPPKAGKSWFVLAVALAVAAGGRALGCLSCEKRPVFYLALEDGDRRLQTRMRQLHGKAPLPSGFDYMTAIQPGMAAATISAWLDRHRDAQPLIIVDTLGKTRGTGPGPGASAYQHDYHAMSELKALVDGLPGSSMLIVHHTRKSGSGTGGDFVDAVSGTHGLAGAADFVLVLSRKRGTSAGQLSITGRDVTEREVALTTADGLWTLDGGSLDAAQRALSTREASGQLGGRSLGILDIVNSSDGAITPGEVAAQTGLDAKSVSNVLNAAVAAGRLEKVARGQYRRLERT</sequence>
<dbReference type="STRING" id="57704.SAMN04489793_3574"/>
<dbReference type="Proteomes" id="UP000182241">
    <property type="component" value="Unassembled WGS sequence"/>
</dbReference>
<dbReference type="RefSeq" id="WP_074850662.1">
    <property type="nucleotide sequence ID" value="NZ_FNSA01000003.1"/>
</dbReference>
<dbReference type="Pfam" id="PF09250">
    <property type="entry name" value="Prim-Pol"/>
    <property type="match status" value="1"/>
</dbReference>
<dbReference type="InterPro" id="IPR036388">
    <property type="entry name" value="WH-like_DNA-bd_sf"/>
</dbReference>
<evidence type="ECO:0000313" key="3">
    <source>
        <dbReference type="Proteomes" id="UP000182241"/>
    </source>
</evidence>
<protein>
    <submittedName>
        <fullName evidence="2">Bifunctional DNA primase/polymerase, N-terminal</fullName>
    </submittedName>
</protein>
<evidence type="ECO:0000313" key="2">
    <source>
        <dbReference type="EMBL" id="SEC93182.1"/>
    </source>
</evidence>